<evidence type="ECO:0000313" key="8">
    <source>
        <dbReference type="Proteomes" id="UP000424490"/>
    </source>
</evidence>
<dbReference type="SUPFAM" id="SSF53187">
    <property type="entry name" value="Zn-dependent exopeptidases"/>
    <property type="match status" value="1"/>
</dbReference>
<organism evidence="7 8">
    <name type="scientific">Schaalia odontolytica</name>
    <dbReference type="NCBI Taxonomy" id="1660"/>
    <lineage>
        <taxon>Bacteria</taxon>
        <taxon>Bacillati</taxon>
        <taxon>Actinomycetota</taxon>
        <taxon>Actinomycetes</taxon>
        <taxon>Actinomycetales</taxon>
        <taxon>Actinomycetaceae</taxon>
        <taxon>Schaalia</taxon>
    </lineage>
</organism>
<dbReference type="PANTHER" id="PTHR43808">
    <property type="entry name" value="ACETYLORNITHINE DEACETYLASE"/>
    <property type="match status" value="1"/>
</dbReference>
<gene>
    <name evidence="7" type="ORF">FOC40_07590</name>
</gene>
<dbReference type="GO" id="GO:0046872">
    <property type="term" value="F:metal ion binding"/>
    <property type="evidence" value="ECO:0007669"/>
    <property type="project" value="UniProtKB-KW"/>
</dbReference>
<evidence type="ECO:0000256" key="2">
    <source>
        <dbReference type="ARBA" id="ARBA00006247"/>
    </source>
</evidence>
<dbReference type="InterPro" id="IPR011650">
    <property type="entry name" value="Peptidase_M20_dimer"/>
</dbReference>
<dbReference type="PANTHER" id="PTHR43808:SF8">
    <property type="entry name" value="PEPTIDASE M20 DIMERISATION DOMAIN-CONTAINING PROTEIN"/>
    <property type="match status" value="1"/>
</dbReference>
<evidence type="ECO:0000259" key="6">
    <source>
        <dbReference type="Pfam" id="PF07687"/>
    </source>
</evidence>
<dbReference type="SUPFAM" id="SSF55031">
    <property type="entry name" value="Bacterial exopeptidase dimerisation domain"/>
    <property type="match status" value="1"/>
</dbReference>
<feature type="domain" description="Peptidase M20 dimerisation" evidence="6">
    <location>
        <begin position="225"/>
        <end position="370"/>
    </location>
</feature>
<dbReference type="Pfam" id="PF07687">
    <property type="entry name" value="M20_dimer"/>
    <property type="match status" value="1"/>
</dbReference>
<protein>
    <submittedName>
        <fullName evidence="7">M20/M25/M40 family metallo-hydrolase</fullName>
    </submittedName>
</protein>
<dbReference type="Gene3D" id="1.10.150.900">
    <property type="match status" value="1"/>
</dbReference>
<comment type="similarity">
    <text evidence="2">Belongs to the peptidase M20A family.</text>
</comment>
<dbReference type="InterPro" id="IPR036264">
    <property type="entry name" value="Bact_exopeptidase_dim_dom"/>
</dbReference>
<evidence type="ECO:0000256" key="5">
    <source>
        <dbReference type="ARBA" id="ARBA00022833"/>
    </source>
</evidence>
<sequence length="477" mass="50432">MNVSAWGYRGVRLGSRDEAPVGKGIIVTTQSLGEQTVDLLARLVRLGCVNDLTADSGGEERAADLLEELFEGLPVSIDRITPHPGRTSLVVTVEGADPRSPGTPLTLLGHTDVVPVDESKWTRDPFGAQIEDDVMWGRGTVDMLHLTAAMAVVTREVARRAQDGNPLARSLVFVAAADEEARGGLGVPWIGEKRPNALPWHAALSEMGGAHIFGRRGGDSIVVVVGEKGAAQRRLHIRGDAGHGSVPLGRTSAVERLAQVSAALSAARWPTATDEVWAGFVRAFEFDETTENSLINGTYEGDYSEFEDLAAFAHAISHVTVAQTVAHSGGPINVLPSHATLELDIRTVPGVDDDDVDAAIAAALGDLAEHVTIERLLSEAATASSIDTDLYLAIEAALKRRYPGASVVPVLFPGGSDLRVARRLGGIGYGFGAVDSGASLGQVYSQLHAHDEHIALADVRATAEVLHEVVTSYLTDV</sequence>
<keyword evidence="5" id="KW-0862">Zinc</keyword>
<dbReference type="EMBL" id="CP046315">
    <property type="protein sequence ID" value="QGS11277.1"/>
    <property type="molecule type" value="Genomic_DNA"/>
</dbReference>
<dbReference type="GO" id="GO:0016787">
    <property type="term" value="F:hydrolase activity"/>
    <property type="evidence" value="ECO:0007669"/>
    <property type="project" value="UniProtKB-KW"/>
</dbReference>
<accession>A0A857ABF6</accession>
<comment type="cofactor">
    <cofactor evidence="1">
        <name>Zn(2+)</name>
        <dbReference type="ChEBI" id="CHEBI:29105"/>
    </cofactor>
</comment>
<proteinExistence type="inferred from homology"/>
<dbReference type="Gene3D" id="3.30.70.360">
    <property type="match status" value="1"/>
</dbReference>
<dbReference type="InterPro" id="IPR050072">
    <property type="entry name" value="Peptidase_M20A"/>
</dbReference>
<dbReference type="InterPro" id="IPR002933">
    <property type="entry name" value="Peptidase_M20"/>
</dbReference>
<evidence type="ECO:0000256" key="4">
    <source>
        <dbReference type="ARBA" id="ARBA00022801"/>
    </source>
</evidence>
<reference evidence="7 8" key="1">
    <citation type="submission" date="2019-11" db="EMBL/GenBank/DDBJ databases">
        <title>FDA dAtabase for Regulatory Grade micrObial Sequences (FDA-ARGOS): Supporting development and validation of Infectious Disease Dx tests.</title>
        <authorList>
            <person name="Stonesifer R."/>
            <person name="Tallon L."/>
            <person name="Sadzewicz L."/>
            <person name="Vavikolanu K."/>
            <person name="Mehta A."/>
            <person name="Aluvathingal J."/>
            <person name="Nadendla S."/>
            <person name="Myers T."/>
            <person name="Yan Y."/>
            <person name="Sichtig H."/>
        </authorList>
    </citation>
    <scope>NUCLEOTIDE SEQUENCE [LARGE SCALE GENOMIC DNA]</scope>
    <source>
        <strain evidence="7 8">FDAARGOS_732</strain>
    </source>
</reference>
<keyword evidence="3" id="KW-0479">Metal-binding</keyword>
<dbReference type="Pfam" id="PF01546">
    <property type="entry name" value="Peptidase_M20"/>
    <property type="match status" value="1"/>
</dbReference>
<evidence type="ECO:0000313" key="7">
    <source>
        <dbReference type="EMBL" id="QGS11277.1"/>
    </source>
</evidence>
<dbReference type="Proteomes" id="UP000424490">
    <property type="component" value="Chromosome"/>
</dbReference>
<dbReference type="Gene3D" id="3.40.630.10">
    <property type="entry name" value="Zn peptidases"/>
    <property type="match status" value="1"/>
</dbReference>
<keyword evidence="4 7" id="KW-0378">Hydrolase</keyword>
<evidence type="ECO:0000256" key="1">
    <source>
        <dbReference type="ARBA" id="ARBA00001947"/>
    </source>
</evidence>
<dbReference type="AlphaFoldDB" id="A0A857ABF6"/>
<evidence type="ECO:0000256" key="3">
    <source>
        <dbReference type="ARBA" id="ARBA00022723"/>
    </source>
</evidence>
<name>A0A857ABF6_9ACTO</name>